<dbReference type="InterPro" id="IPR006595">
    <property type="entry name" value="CTLH_C"/>
</dbReference>
<dbReference type="OrthoDB" id="1933455at2759"/>
<dbReference type="InterPro" id="IPR024964">
    <property type="entry name" value="CTLH/CRA"/>
</dbReference>
<keyword evidence="5 7" id="KW-0863">Zinc-finger</keyword>
<comment type="subcellular location">
    <subcellularLocation>
        <location evidence="1">Cytoplasm</location>
    </subcellularLocation>
</comment>
<dbReference type="GO" id="GO:0034657">
    <property type="term" value="C:GID complex"/>
    <property type="evidence" value="ECO:0007669"/>
    <property type="project" value="TreeGrafter"/>
</dbReference>
<dbReference type="PROSITE" id="PS51867">
    <property type="entry name" value="ZF_RING_GID"/>
    <property type="match status" value="1"/>
</dbReference>
<dbReference type="PROSITE" id="PS50897">
    <property type="entry name" value="CTLH"/>
    <property type="match status" value="1"/>
</dbReference>
<evidence type="ECO:0000256" key="1">
    <source>
        <dbReference type="ARBA" id="ARBA00004496"/>
    </source>
</evidence>
<dbReference type="GO" id="GO:0008270">
    <property type="term" value="F:zinc ion binding"/>
    <property type="evidence" value="ECO:0007669"/>
    <property type="project" value="UniProtKB-KW"/>
</dbReference>
<dbReference type="AlphaFoldDB" id="A0A1G4MDJ4"/>
<dbReference type="Proteomes" id="UP000190831">
    <property type="component" value="Chromosome E"/>
</dbReference>
<name>A0A1G4MDJ4_LACFM</name>
<evidence type="ECO:0000256" key="7">
    <source>
        <dbReference type="PROSITE-ProRule" id="PRU01215"/>
    </source>
</evidence>
<protein>
    <submittedName>
        <fullName evidence="10">LAFE_0E11100g1_1</fullName>
    </submittedName>
</protein>
<feature type="domain" description="RING-Gid-type" evidence="9">
    <location>
        <begin position="429"/>
        <end position="496"/>
    </location>
</feature>
<organism evidence="10 11">
    <name type="scientific">Lachancea fermentati</name>
    <name type="common">Zygosaccharomyces fermentati</name>
    <dbReference type="NCBI Taxonomy" id="4955"/>
    <lineage>
        <taxon>Eukaryota</taxon>
        <taxon>Fungi</taxon>
        <taxon>Dikarya</taxon>
        <taxon>Ascomycota</taxon>
        <taxon>Saccharomycotina</taxon>
        <taxon>Saccharomycetes</taxon>
        <taxon>Saccharomycetales</taxon>
        <taxon>Saccharomycetaceae</taxon>
        <taxon>Lachancea</taxon>
    </lineage>
</organism>
<proteinExistence type="inferred from homology"/>
<dbReference type="STRING" id="4955.A0A1G4MDJ4"/>
<dbReference type="GO" id="GO:0005737">
    <property type="term" value="C:cytoplasm"/>
    <property type="evidence" value="ECO:0007669"/>
    <property type="project" value="UniProtKB-SubCell"/>
</dbReference>
<sequence length="511" mass="59124">MSILNEPSVDFHLKLNEQSFHIPNELLKKNIRSVNKLLDRDSKRLHILFGELDQLLAGQDDKGSLSKLNEIIKTVEILEKKLEKRIHTEAELLRRIQYRIDYYNELNDLKEANDRNGLINWYQRYTNLLVGDYLTRNGMLYDEELDAVVENTGEHDFGVGRSKRRLSSPKLDEPCLNPGVQFLKQQGLEHFLDYDILLTANRISKSLTLKHTLGPLIHWIKENSSYLTSKSSMLEFEARLQEYIELVKIQDYPNAITCFQSYLVKFIDSNFEQLKLASGLLVFIKSCSNNQQTNSAKDGAQSLSDSSLKLKSRSGFFQYFFHKQAPLSSEAVKIPNIDDFKVRHFSNNMDFERYTNILDGTRWDVLKDLFLQEYFSMYGISHHDPLLIYLSLGISTLKTKACLHESPVVESENIELNQYLNNEVTNNKCPVCSDEFATIARGLPYAHHIQSNLFENPVMLPNGNIYDSKKLKILAHNLTNKKLCVLDEDEVLDPIDRKIYSENDFITMYPT</sequence>
<keyword evidence="11" id="KW-1185">Reference proteome</keyword>
<feature type="zinc finger region" description="RING-Gid-type" evidence="7">
    <location>
        <begin position="429"/>
        <end position="496"/>
    </location>
</feature>
<keyword evidence="3" id="KW-0963">Cytoplasm</keyword>
<evidence type="ECO:0000256" key="6">
    <source>
        <dbReference type="ARBA" id="ARBA00022833"/>
    </source>
</evidence>
<evidence type="ECO:0000313" key="11">
    <source>
        <dbReference type="Proteomes" id="UP000190831"/>
    </source>
</evidence>
<evidence type="ECO:0000259" key="9">
    <source>
        <dbReference type="PROSITE" id="PS51867"/>
    </source>
</evidence>
<reference evidence="11" key="1">
    <citation type="submission" date="2016-03" db="EMBL/GenBank/DDBJ databases">
        <authorList>
            <person name="Devillers H."/>
        </authorList>
    </citation>
    <scope>NUCLEOTIDE SEQUENCE [LARGE SCALE GENOMIC DNA]</scope>
</reference>
<comment type="similarity">
    <text evidence="2">Belongs to the FYV10 family.</text>
</comment>
<evidence type="ECO:0000313" key="10">
    <source>
        <dbReference type="EMBL" id="SCW01962.1"/>
    </source>
</evidence>
<feature type="domain" description="CTLH" evidence="8">
    <location>
        <begin position="196"/>
        <end position="254"/>
    </location>
</feature>
<evidence type="ECO:0000256" key="4">
    <source>
        <dbReference type="ARBA" id="ARBA00022723"/>
    </source>
</evidence>
<evidence type="ECO:0000256" key="2">
    <source>
        <dbReference type="ARBA" id="ARBA00010615"/>
    </source>
</evidence>
<keyword evidence="6" id="KW-0862">Zinc</keyword>
<dbReference type="GO" id="GO:0061630">
    <property type="term" value="F:ubiquitin protein ligase activity"/>
    <property type="evidence" value="ECO:0007669"/>
    <property type="project" value="InterPro"/>
</dbReference>
<dbReference type="EMBL" id="LT598488">
    <property type="protein sequence ID" value="SCW01962.1"/>
    <property type="molecule type" value="Genomic_DNA"/>
</dbReference>
<evidence type="ECO:0000256" key="3">
    <source>
        <dbReference type="ARBA" id="ARBA00022490"/>
    </source>
</evidence>
<dbReference type="OMA" id="IKLEMIR"/>
<dbReference type="Pfam" id="PF10607">
    <property type="entry name" value="CTLH"/>
    <property type="match status" value="1"/>
</dbReference>
<evidence type="ECO:0000256" key="5">
    <source>
        <dbReference type="ARBA" id="ARBA00022771"/>
    </source>
</evidence>
<dbReference type="PANTHER" id="PTHR12170:SF2">
    <property type="entry name" value="E3 UBIQUITIN-PROTEIN TRANSFERASE MAEA"/>
    <property type="match status" value="1"/>
</dbReference>
<dbReference type="InterPro" id="IPR044063">
    <property type="entry name" value="ZF_RING_GID"/>
</dbReference>
<dbReference type="InterPro" id="IPR045098">
    <property type="entry name" value="Fyv10_fam"/>
</dbReference>
<keyword evidence="4" id="KW-0479">Metal-binding</keyword>
<dbReference type="PANTHER" id="PTHR12170">
    <property type="entry name" value="MACROPHAGE ERYTHROBLAST ATTACHER-RELATED"/>
    <property type="match status" value="1"/>
</dbReference>
<evidence type="ECO:0000259" key="8">
    <source>
        <dbReference type="PROSITE" id="PS50897"/>
    </source>
</evidence>
<dbReference type="GO" id="GO:0043161">
    <property type="term" value="P:proteasome-mediated ubiquitin-dependent protein catabolic process"/>
    <property type="evidence" value="ECO:0007669"/>
    <property type="project" value="InterPro"/>
</dbReference>
<dbReference type="GO" id="GO:0005634">
    <property type="term" value="C:nucleus"/>
    <property type="evidence" value="ECO:0007669"/>
    <property type="project" value="TreeGrafter"/>
</dbReference>
<gene>
    <name evidence="10" type="ORF">LAFE_0E11100G</name>
</gene>
<accession>A0A1G4MDJ4</accession>